<gene>
    <name evidence="6" type="ORF">EC501_09950</name>
</gene>
<evidence type="ECO:0000256" key="3">
    <source>
        <dbReference type="ARBA" id="ARBA00023159"/>
    </source>
</evidence>
<keyword evidence="2" id="KW-0238">DNA-binding</keyword>
<dbReference type="CDD" id="cd01106">
    <property type="entry name" value="HTH_TipAL-Mta"/>
    <property type="match status" value="1"/>
</dbReference>
<evidence type="ECO:0000256" key="4">
    <source>
        <dbReference type="ARBA" id="ARBA00023163"/>
    </source>
</evidence>
<proteinExistence type="predicted"/>
<dbReference type="InterPro" id="IPR009061">
    <property type="entry name" value="DNA-bd_dom_put_sf"/>
</dbReference>
<evidence type="ECO:0000256" key="2">
    <source>
        <dbReference type="ARBA" id="ARBA00023125"/>
    </source>
</evidence>
<evidence type="ECO:0000259" key="5">
    <source>
        <dbReference type="PROSITE" id="PS50937"/>
    </source>
</evidence>
<keyword evidence="1" id="KW-0805">Transcription regulation</keyword>
<dbReference type="SUPFAM" id="SSF46955">
    <property type="entry name" value="Putative DNA-binding domain"/>
    <property type="match status" value="1"/>
</dbReference>
<evidence type="ECO:0000256" key="1">
    <source>
        <dbReference type="ARBA" id="ARBA00023015"/>
    </source>
</evidence>
<dbReference type="Pfam" id="PF07739">
    <property type="entry name" value="TipAS"/>
    <property type="match status" value="1"/>
</dbReference>
<dbReference type="PROSITE" id="PS50937">
    <property type="entry name" value="HTH_MERR_2"/>
    <property type="match status" value="1"/>
</dbReference>
<dbReference type="InterPro" id="IPR000551">
    <property type="entry name" value="MerR-type_HTH_dom"/>
</dbReference>
<dbReference type="PANTHER" id="PTHR30204:SF90">
    <property type="entry name" value="HTH-TYPE TRANSCRIPTIONAL ACTIVATOR MTA"/>
    <property type="match status" value="1"/>
</dbReference>
<dbReference type="PROSITE" id="PS00552">
    <property type="entry name" value="HTH_MERR_1"/>
    <property type="match status" value="1"/>
</dbReference>
<evidence type="ECO:0000313" key="7">
    <source>
        <dbReference type="Proteomes" id="UP000279909"/>
    </source>
</evidence>
<dbReference type="Gene3D" id="1.10.490.50">
    <property type="entry name" value="Antibiotic binding domain of TipA-like multidrug resistance regulators"/>
    <property type="match status" value="1"/>
</dbReference>
<dbReference type="SMART" id="SM00422">
    <property type="entry name" value="HTH_MERR"/>
    <property type="match status" value="1"/>
</dbReference>
<dbReference type="GO" id="GO:0003677">
    <property type="term" value="F:DNA binding"/>
    <property type="evidence" value="ECO:0007669"/>
    <property type="project" value="UniProtKB-KW"/>
</dbReference>
<dbReference type="InterPro" id="IPR047057">
    <property type="entry name" value="MerR_fam"/>
</dbReference>
<organism evidence="6 7">
    <name type="scientific">Lysinibacillus halotolerans</name>
    <dbReference type="NCBI Taxonomy" id="1368476"/>
    <lineage>
        <taxon>Bacteria</taxon>
        <taxon>Bacillati</taxon>
        <taxon>Bacillota</taxon>
        <taxon>Bacilli</taxon>
        <taxon>Bacillales</taxon>
        <taxon>Bacillaceae</taxon>
        <taxon>Lysinibacillus</taxon>
    </lineage>
</organism>
<dbReference type="Proteomes" id="UP000279909">
    <property type="component" value="Unassembled WGS sequence"/>
</dbReference>
<dbReference type="InterPro" id="IPR036244">
    <property type="entry name" value="TipA-like_antibiotic-bd"/>
</dbReference>
<name>A0A3M8H8P0_9BACI</name>
<dbReference type="InterPro" id="IPR012925">
    <property type="entry name" value="TipAS_dom"/>
</dbReference>
<dbReference type="GO" id="GO:0003700">
    <property type="term" value="F:DNA-binding transcription factor activity"/>
    <property type="evidence" value="ECO:0007669"/>
    <property type="project" value="InterPro"/>
</dbReference>
<keyword evidence="7" id="KW-1185">Reference proteome</keyword>
<keyword evidence="3" id="KW-0010">Activator</keyword>
<dbReference type="OrthoDB" id="9814833at2"/>
<dbReference type="EMBL" id="RHLQ01000021">
    <property type="protein sequence ID" value="RNC98805.1"/>
    <property type="molecule type" value="Genomic_DNA"/>
</dbReference>
<keyword evidence="4" id="KW-0804">Transcription</keyword>
<comment type="caution">
    <text evidence="6">The sequence shown here is derived from an EMBL/GenBank/DDBJ whole genome shotgun (WGS) entry which is preliminary data.</text>
</comment>
<sequence length="254" mass="29733">MEYTISKLAKLANVSARTLRYYDEINLLKPARVNSSGYRIYGQKEVDRLQQILFFRELDVDLETITTIMNNPNFNQTEALQRHYKELVQKRARLDKLIETVKKTIAHEKGEIIMQNNEKFEAFKDQLIAENEQQYGDEIRQKYGNDVVENSNAKFKNMSKEDYDAMTRLGEEILELLPKAFATNDPTSPLANELAKKHKEWLTFTWPSYSKEAHIGLAEMYVADERFKAYYDKVVDGGTEFLRDAIVHFIKQQK</sequence>
<evidence type="ECO:0000313" key="6">
    <source>
        <dbReference type="EMBL" id="RNC98805.1"/>
    </source>
</evidence>
<feature type="domain" description="HTH merR-type" evidence="5">
    <location>
        <begin position="1"/>
        <end position="71"/>
    </location>
</feature>
<dbReference type="Gene3D" id="1.10.1660.10">
    <property type="match status" value="1"/>
</dbReference>
<accession>A0A3M8H8P0</accession>
<dbReference type="SUPFAM" id="SSF89082">
    <property type="entry name" value="Antibiotic binding domain of TipA-like multidrug resistance regulators"/>
    <property type="match status" value="1"/>
</dbReference>
<dbReference type="PANTHER" id="PTHR30204">
    <property type="entry name" value="REDOX-CYCLING DRUG-SENSING TRANSCRIPTIONAL ACTIVATOR SOXR"/>
    <property type="match status" value="1"/>
</dbReference>
<dbReference type="AlphaFoldDB" id="A0A3M8H8P0"/>
<dbReference type="Pfam" id="PF13411">
    <property type="entry name" value="MerR_1"/>
    <property type="match status" value="1"/>
</dbReference>
<dbReference type="RefSeq" id="WP_122972138.1">
    <property type="nucleotide sequence ID" value="NZ_RHLQ01000021.1"/>
</dbReference>
<dbReference type="PRINTS" id="PR00040">
    <property type="entry name" value="HTHMERR"/>
</dbReference>
<reference evidence="6 7" key="1">
    <citation type="journal article" date="2014" name="Int. J. Syst. Evol. Microbiol.">
        <title>Lysinibacillus halotolerans sp. nov., isolated from saline-alkaline soil.</title>
        <authorList>
            <person name="Kong D."/>
            <person name="Wang Y."/>
            <person name="Zhao B."/>
            <person name="Li Y."/>
            <person name="Song J."/>
            <person name="Zhai Y."/>
            <person name="Zhang C."/>
            <person name="Wang H."/>
            <person name="Chen X."/>
            <person name="Zhao B."/>
            <person name="Ruan Z."/>
        </authorList>
    </citation>
    <scope>NUCLEOTIDE SEQUENCE [LARGE SCALE GENOMIC DNA]</scope>
    <source>
        <strain evidence="6 7">MCCC 1A12703</strain>
    </source>
</reference>
<protein>
    <submittedName>
        <fullName evidence="6">MerR family transcriptional regulator</fullName>
    </submittedName>
</protein>